<proteinExistence type="predicted"/>
<sequence length="157" mass="16484">MGVLGRAAVGVLRPAQQAPDEESGTGGDRDERPRPAAGEVLDLVQDVTGLPLLEPLAQPVRDVGAALRQVGRVARVLARPAHVGQLRTQVVQARGESLLLRAGLRRQPRPHVSEQVTSPLARLVRDVARPLLGLVGQVASGVGRLGRRLRGPLAGAA</sequence>
<gene>
    <name evidence="2" type="ORF">LEP48_00695</name>
</gene>
<evidence type="ECO:0000313" key="3">
    <source>
        <dbReference type="Proteomes" id="UP001319870"/>
    </source>
</evidence>
<name>A0ABS7ZAF4_9MICO</name>
<dbReference type="EMBL" id="JAIXCQ010000001">
    <property type="protein sequence ID" value="MCA5891868.1"/>
    <property type="molecule type" value="Genomic_DNA"/>
</dbReference>
<feature type="region of interest" description="Disordered" evidence="1">
    <location>
        <begin position="9"/>
        <end position="34"/>
    </location>
</feature>
<protein>
    <recommendedName>
        <fullName evidence="4">Secreted protein</fullName>
    </recommendedName>
</protein>
<keyword evidence="3" id="KW-1185">Reference proteome</keyword>
<evidence type="ECO:0000313" key="2">
    <source>
        <dbReference type="EMBL" id="MCA5891868.1"/>
    </source>
</evidence>
<comment type="caution">
    <text evidence="2">The sequence shown here is derived from an EMBL/GenBank/DDBJ whole genome shotgun (WGS) entry which is preliminary data.</text>
</comment>
<evidence type="ECO:0008006" key="4">
    <source>
        <dbReference type="Google" id="ProtNLM"/>
    </source>
</evidence>
<dbReference type="Proteomes" id="UP001319870">
    <property type="component" value="Unassembled WGS sequence"/>
</dbReference>
<dbReference type="RefSeq" id="WP_225563593.1">
    <property type="nucleotide sequence ID" value="NZ_JAIXCQ010000001.1"/>
</dbReference>
<evidence type="ECO:0000256" key="1">
    <source>
        <dbReference type="SAM" id="MobiDB-lite"/>
    </source>
</evidence>
<organism evidence="2 3">
    <name type="scientific">Isoptericola luteus</name>
    <dbReference type="NCBI Taxonomy" id="2879484"/>
    <lineage>
        <taxon>Bacteria</taxon>
        <taxon>Bacillati</taxon>
        <taxon>Actinomycetota</taxon>
        <taxon>Actinomycetes</taxon>
        <taxon>Micrococcales</taxon>
        <taxon>Promicromonosporaceae</taxon>
        <taxon>Isoptericola</taxon>
    </lineage>
</organism>
<reference evidence="2 3" key="1">
    <citation type="submission" date="2021-09" db="EMBL/GenBank/DDBJ databases">
        <title>Isoptericola luteus sp. nov., a novel bacterium isolated from Harbin, the capital city of Heilongjiang province.</title>
        <authorList>
            <person name="Li J."/>
        </authorList>
    </citation>
    <scope>NUCLEOTIDE SEQUENCE [LARGE SCALE GENOMIC DNA]</scope>
    <source>
        <strain evidence="2 3">NEAU-Y5</strain>
    </source>
</reference>
<accession>A0ABS7ZAF4</accession>